<gene>
    <name evidence="1" type="ORF">GCM10017591_02600</name>
</gene>
<protein>
    <submittedName>
        <fullName evidence="1">Uncharacterized protein</fullName>
    </submittedName>
</protein>
<proteinExistence type="predicted"/>
<sequence length="150" mass="17041">MTSEGCLLLTQMLAHRRSDLRVALTPKIEEEWERHATRTFMSWWASMESRGRINHEKDVRVADYRAAIEAVGDTGVRDLLLKDAHMVELALIQHYPVASQDDKQARHVAALAAKYALVGNVEWFNPVTAIGWIEWLDSGCDDHQLFALVS</sequence>
<reference evidence="1" key="1">
    <citation type="journal article" date="2014" name="Int. J. Syst. Evol. Microbiol.">
        <title>Complete genome sequence of Corynebacterium casei LMG S-19264T (=DSM 44701T), isolated from a smear-ripened cheese.</title>
        <authorList>
            <consortium name="US DOE Joint Genome Institute (JGI-PGF)"/>
            <person name="Walter F."/>
            <person name="Albersmeier A."/>
            <person name="Kalinowski J."/>
            <person name="Ruckert C."/>
        </authorList>
    </citation>
    <scope>NUCLEOTIDE SEQUENCE</scope>
    <source>
        <strain evidence="1">VKM Ac-1940</strain>
    </source>
</reference>
<dbReference type="AlphaFoldDB" id="A0A9W6M4D9"/>
<organism evidence="1 2">
    <name type="scientific">Microbacterium dextranolyticum</name>
    <dbReference type="NCBI Taxonomy" id="36806"/>
    <lineage>
        <taxon>Bacteria</taxon>
        <taxon>Bacillati</taxon>
        <taxon>Actinomycetota</taxon>
        <taxon>Actinomycetes</taxon>
        <taxon>Micrococcales</taxon>
        <taxon>Microbacteriaceae</taxon>
        <taxon>Microbacterium</taxon>
    </lineage>
</organism>
<accession>A0A9W6M4D9</accession>
<dbReference type="Proteomes" id="UP001142291">
    <property type="component" value="Unassembled WGS sequence"/>
</dbReference>
<evidence type="ECO:0000313" key="2">
    <source>
        <dbReference type="Proteomes" id="UP001142291"/>
    </source>
</evidence>
<dbReference type="RefSeq" id="WP_204962728.1">
    <property type="nucleotide sequence ID" value="NZ_BAAAUR010000002.1"/>
</dbReference>
<keyword evidence="2" id="KW-1185">Reference proteome</keyword>
<name>A0A9W6M4D9_9MICO</name>
<reference evidence="1" key="2">
    <citation type="submission" date="2023-01" db="EMBL/GenBank/DDBJ databases">
        <authorList>
            <person name="Sun Q."/>
            <person name="Evtushenko L."/>
        </authorList>
    </citation>
    <scope>NUCLEOTIDE SEQUENCE</scope>
    <source>
        <strain evidence="1">VKM Ac-1940</strain>
    </source>
</reference>
<dbReference type="EMBL" id="BSER01000001">
    <property type="protein sequence ID" value="GLJ94199.1"/>
    <property type="molecule type" value="Genomic_DNA"/>
</dbReference>
<comment type="caution">
    <text evidence="1">The sequence shown here is derived from an EMBL/GenBank/DDBJ whole genome shotgun (WGS) entry which is preliminary data.</text>
</comment>
<evidence type="ECO:0000313" key="1">
    <source>
        <dbReference type="EMBL" id="GLJ94199.1"/>
    </source>
</evidence>